<dbReference type="InterPro" id="IPR011051">
    <property type="entry name" value="RmlC_Cupin_sf"/>
</dbReference>
<dbReference type="Pfam" id="PF06172">
    <property type="entry name" value="Cupin_5"/>
    <property type="match status" value="1"/>
</dbReference>
<name>A0A0D2ESP1_9EURO</name>
<evidence type="ECO:0000313" key="3">
    <source>
        <dbReference type="EMBL" id="KIW50829.1"/>
    </source>
</evidence>
<accession>A0A0D2ESP1</accession>
<dbReference type="EMBL" id="KN847322">
    <property type="protein sequence ID" value="KIW50829.1"/>
    <property type="molecule type" value="Genomic_DNA"/>
</dbReference>
<gene>
    <name evidence="3" type="ORF">PV05_09615</name>
</gene>
<keyword evidence="4" id="KW-1185">Reference proteome</keyword>
<evidence type="ECO:0000313" key="4">
    <source>
        <dbReference type="Proteomes" id="UP000054342"/>
    </source>
</evidence>
<dbReference type="AlphaFoldDB" id="A0A0D2ESP1"/>
<sequence>MSSPRLLRQPASASSRADFLIETLGLSYLPKESGYIGILGRSCHNVTIEQPTVRKPEAAVTPSFPHSSGPLAAQSHNYYMLTSDHPINYLHFLAPDDTHILIEGGPVEYYTFTPPGHPSLSLSNPSLTPSPASGSPSPSTASKAILGRDYVSGQVPIVSIPGGCWKALKLCEGVEYALTANVLAPEFTDERMKIGAGQRFVDMFNGSAEWATEKFLQRLIGDENWTGDF</sequence>
<protein>
    <recommendedName>
        <fullName evidence="2">DUF985 domain-containing protein</fullName>
    </recommendedName>
</protein>
<dbReference type="GeneID" id="25331523"/>
<dbReference type="OrthoDB" id="4118062at2759"/>
<organism evidence="3 4">
    <name type="scientific">Exophiala xenobiotica</name>
    <dbReference type="NCBI Taxonomy" id="348802"/>
    <lineage>
        <taxon>Eukaryota</taxon>
        <taxon>Fungi</taxon>
        <taxon>Dikarya</taxon>
        <taxon>Ascomycota</taxon>
        <taxon>Pezizomycotina</taxon>
        <taxon>Eurotiomycetes</taxon>
        <taxon>Chaetothyriomycetidae</taxon>
        <taxon>Chaetothyriales</taxon>
        <taxon>Herpotrichiellaceae</taxon>
        <taxon>Exophiala</taxon>
    </lineage>
</organism>
<feature type="region of interest" description="Disordered" evidence="1">
    <location>
        <begin position="120"/>
        <end position="141"/>
    </location>
</feature>
<dbReference type="STRING" id="348802.A0A0D2ESP1"/>
<evidence type="ECO:0000259" key="2">
    <source>
        <dbReference type="Pfam" id="PF06172"/>
    </source>
</evidence>
<evidence type="ECO:0000256" key="1">
    <source>
        <dbReference type="SAM" id="MobiDB-lite"/>
    </source>
</evidence>
<dbReference type="InterPro" id="IPR039935">
    <property type="entry name" value="YML079W-like"/>
</dbReference>
<reference evidence="3 4" key="1">
    <citation type="submission" date="2015-01" db="EMBL/GenBank/DDBJ databases">
        <title>The Genome Sequence of Exophiala xenobiotica CBS118157.</title>
        <authorList>
            <consortium name="The Broad Institute Genomics Platform"/>
            <person name="Cuomo C."/>
            <person name="de Hoog S."/>
            <person name="Gorbushina A."/>
            <person name="Stielow B."/>
            <person name="Teixiera M."/>
            <person name="Abouelleil A."/>
            <person name="Chapman S.B."/>
            <person name="Priest M."/>
            <person name="Young S.K."/>
            <person name="Wortman J."/>
            <person name="Nusbaum C."/>
            <person name="Birren B."/>
        </authorList>
    </citation>
    <scope>NUCLEOTIDE SEQUENCE [LARGE SCALE GENOMIC DNA]</scope>
    <source>
        <strain evidence="3 4">CBS 118157</strain>
    </source>
</reference>
<proteinExistence type="predicted"/>
<dbReference type="HOGENOM" id="CLU_1256012_0_0_1"/>
<feature type="domain" description="DUF985" evidence="2">
    <location>
        <begin position="20"/>
        <end position="192"/>
    </location>
</feature>
<dbReference type="Proteomes" id="UP000054342">
    <property type="component" value="Unassembled WGS sequence"/>
</dbReference>
<dbReference type="InterPro" id="IPR014710">
    <property type="entry name" value="RmlC-like_jellyroll"/>
</dbReference>
<dbReference type="RefSeq" id="XP_013311413.1">
    <property type="nucleotide sequence ID" value="XM_013455959.1"/>
</dbReference>
<dbReference type="InterPro" id="IPR009327">
    <property type="entry name" value="Cupin_DUF985"/>
</dbReference>
<dbReference type="PANTHER" id="PTHR33387:SF3">
    <property type="entry name" value="DUF985 DOMAIN-CONTAINING PROTEIN"/>
    <property type="match status" value="1"/>
</dbReference>
<dbReference type="SUPFAM" id="SSF51182">
    <property type="entry name" value="RmlC-like cupins"/>
    <property type="match status" value="1"/>
</dbReference>
<dbReference type="Gene3D" id="2.60.120.10">
    <property type="entry name" value="Jelly Rolls"/>
    <property type="match status" value="1"/>
</dbReference>
<dbReference type="PANTHER" id="PTHR33387">
    <property type="entry name" value="RMLC-LIKE JELLY ROLL FOLD PROTEIN"/>
    <property type="match status" value="1"/>
</dbReference>